<dbReference type="Proteomes" id="UP001057998">
    <property type="component" value="Chromosome 2"/>
</dbReference>
<keyword evidence="7" id="KW-1185">Reference proteome</keyword>
<keyword evidence="3" id="KW-0238">DNA-binding</keyword>
<name>A0ABY5GNC4_9GAMM</name>
<dbReference type="RefSeq" id="WP_255392200.1">
    <property type="nucleotide sequence ID" value="NZ_CP101509.1"/>
</dbReference>
<keyword evidence="2" id="KW-0805">Transcription regulation</keyword>
<protein>
    <submittedName>
        <fullName evidence="6">LysR substrate-binding domain-containing protein</fullName>
    </submittedName>
</protein>
<feature type="domain" description="HTH lysR-type" evidence="5">
    <location>
        <begin position="1"/>
        <end position="59"/>
    </location>
</feature>
<organism evidence="6 7">
    <name type="scientific">Photobacterium atrarenae</name>
    <dbReference type="NCBI Taxonomy" id="865757"/>
    <lineage>
        <taxon>Bacteria</taxon>
        <taxon>Pseudomonadati</taxon>
        <taxon>Pseudomonadota</taxon>
        <taxon>Gammaproteobacteria</taxon>
        <taxon>Vibrionales</taxon>
        <taxon>Vibrionaceae</taxon>
        <taxon>Photobacterium</taxon>
    </lineage>
</organism>
<dbReference type="Pfam" id="PF00126">
    <property type="entry name" value="HTH_1"/>
    <property type="match status" value="1"/>
</dbReference>
<dbReference type="PANTHER" id="PTHR30537:SF5">
    <property type="entry name" value="HTH-TYPE TRANSCRIPTIONAL ACTIVATOR TTDR-RELATED"/>
    <property type="match status" value="1"/>
</dbReference>
<sequence>MDKLKSMQVFVDVVQRGSLAKSAAHFAITATMVGKHIKTLESTLGAKLLNRTTRRQSLTEAGAMYYRECLRILDDIQEAEDNLQAFTNTPMGTLRINAPVTYGALVVAPIVAQFLQQFPQMNIALNLDNQRIDPLHDPFDVVIRIGHLDDSSLIARQIGDYQMLFCASPTYFRRHGMPRDISELRQHDCLGFDYGDLPFHVTSQEAFVQNRHRLRLRSNSGQALKAAALAHAGIILQPSVLLQQELERGQLVECLLSDRPEARPIHLIYKDKSQSLKIRTFIDFFMSQV</sequence>
<keyword evidence="4" id="KW-0804">Transcription</keyword>
<dbReference type="InterPro" id="IPR058163">
    <property type="entry name" value="LysR-type_TF_proteobact-type"/>
</dbReference>
<evidence type="ECO:0000313" key="6">
    <source>
        <dbReference type="EMBL" id="UTV30832.1"/>
    </source>
</evidence>
<evidence type="ECO:0000256" key="1">
    <source>
        <dbReference type="ARBA" id="ARBA00009437"/>
    </source>
</evidence>
<dbReference type="InterPro" id="IPR000847">
    <property type="entry name" value="LysR_HTH_N"/>
</dbReference>
<dbReference type="InterPro" id="IPR005119">
    <property type="entry name" value="LysR_subst-bd"/>
</dbReference>
<dbReference type="SUPFAM" id="SSF46785">
    <property type="entry name" value="Winged helix' DNA-binding domain"/>
    <property type="match status" value="1"/>
</dbReference>
<dbReference type="PANTHER" id="PTHR30537">
    <property type="entry name" value="HTH-TYPE TRANSCRIPTIONAL REGULATOR"/>
    <property type="match status" value="1"/>
</dbReference>
<evidence type="ECO:0000256" key="2">
    <source>
        <dbReference type="ARBA" id="ARBA00023015"/>
    </source>
</evidence>
<dbReference type="InterPro" id="IPR036390">
    <property type="entry name" value="WH_DNA-bd_sf"/>
</dbReference>
<evidence type="ECO:0000256" key="4">
    <source>
        <dbReference type="ARBA" id="ARBA00023163"/>
    </source>
</evidence>
<dbReference type="InterPro" id="IPR036388">
    <property type="entry name" value="WH-like_DNA-bd_sf"/>
</dbReference>
<evidence type="ECO:0000259" key="5">
    <source>
        <dbReference type="PROSITE" id="PS50931"/>
    </source>
</evidence>
<dbReference type="Gene3D" id="1.10.10.10">
    <property type="entry name" value="Winged helix-like DNA-binding domain superfamily/Winged helix DNA-binding domain"/>
    <property type="match status" value="1"/>
</dbReference>
<evidence type="ECO:0000313" key="7">
    <source>
        <dbReference type="Proteomes" id="UP001057998"/>
    </source>
</evidence>
<dbReference type="SUPFAM" id="SSF53850">
    <property type="entry name" value="Periplasmic binding protein-like II"/>
    <property type="match status" value="1"/>
</dbReference>
<accession>A0ABY5GNC4</accession>
<proteinExistence type="inferred from homology"/>
<evidence type="ECO:0000256" key="3">
    <source>
        <dbReference type="ARBA" id="ARBA00023125"/>
    </source>
</evidence>
<dbReference type="Pfam" id="PF03466">
    <property type="entry name" value="LysR_substrate"/>
    <property type="match status" value="1"/>
</dbReference>
<comment type="similarity">
    <text evidence="1">Belongs to the LysR transcriptional regulatory family.</text>
</comment>
<dbReference type="Gene3D" id="3.40.190.290">
    <property type="match status" value="1"/>
</dbReference>
<dbReference type="EMBL" id="CP101509">
    <property type="protein sequence ID" value="UTV30832.1"/>
    <property type="molecule type" value="Genomic_DNA"/>
</dbReference>
<reference evidence="6" key="1">
    <citation type="submission" date="2022-07" db="EMBL/GenBank/DDBJ databases">
        <title>Genome sequencing of Photobacterium atrarenae GJH2-4.</title>
        <authorList>
            <person name="Park S.-J."/>
        </authorList>
    </citation>
    <scope>NUCLEOTIDE SEQUENCE</scope>
    <source>
        <strain evidence="6">GJH2-4</strain>
    </source>
</reference>
<gene>
    <name evidence="6" type="ORF">NNL38_19945</name>
</gene>
<dbReference type="PROSITE" id="PS50931">
    <property type="entry name" value="HTH_LYSR"/>
    <property type="match status" value="1"/>
</dbReference>